<feature type="transmembrane region" description="Helical" evidence="1">
    <location>
        <begin position="92"/>
        <end position="112"/>
    </location>
</feature>
<gene>
    <name evidence="2" type="ORF">FTUN_6852</name>
</gene>
<proteinExistence type="predicted"/>
<organism evidence="2 3">
    <name type="scientific">Frigoriglobus tundricola</name>
    <dbReference type="NCBI Taxonomy" id="2774151"/>
    <lineage>
        <taxon>Bacteria</taxon>
        <taxon>Pseudomonadati</taxon>
        <taxon>Planctomycetota</taxon>
        <taxon>Planctomycetia</taxon>
        <taxon>Gemmatales</taxon>
        <taxon>Gemmataceae</taxon>
        <taxon>Frigoriglobus</taxon>
    </lineage>
</organism>
<protein>
    <recommendedName>
        <fullName evidence="4">HdeD family acid-resistance protein</fullName>
    </recommendedName>
</protein>
<dbReference type="GO" id="GO:0005886">
    <property type="term" value="C:plasma membrane"/>
    <property type="evidence" value="ECO:0007669"/>
    <property type="project" value="TreeGrafter"/>
</dbReference>
<evidence type="ECO:0000313" key="2">
    <source>
        <dbReference type="EMBL" id="QJW99250.1"/>
    </source>
</evidence>
<dbReference type="Proteomes" id="UP000503447">
    <property type="component" value="Chromosome"/>
</dbReference>
<keyword evidence="1" id="KW-0472">Membrane</keyword>
<feature type="transmembrane region" description="Helical" evidence="1">
    <location>
        <begin position="66"/>
        <end position="86"/>
    </location>
</feature>
<feature type="transmembrane region" description="Helical" evidence="1">
    <location>
        <begin position="35"/>
        <end position="59"/>
    </location>
</feature>
<dbReference type="PANTHER" id="PTHR34989:SF1">
    <property type="entry name" value="PROTEIN HDED"/>
    <property type="match status" value="1"/>
</dbReference>
<keyword evidence="1" id="KW-0812">Transmembrane</keyword>
<name>A0A6M5Z0T4_9BACT</name>
<dbReference type="PANTHER" id="PTHR34989">
    <property type="entry name" value="PROTEIN HDED"/>
    <property type="match status" value="1"/>
</dbReference>
<sequence length="187" mass="19686">MERSLASNWWMLAIRGALAIAFGVAVLFWPGLAWVVIVGLFAGYALLDGAFAIAAAVTGHNHGRQWWALVLEGIVGLAAGFLTLLWPDVTELILLYLIAFWAITTGAMEIAVAVRLRRDIAGEWALGLAGVLSIVFGLMALLIPAAGALAVAWLIAAYAISFGALLLIVALRLRGGPRGPTTRVGAV</sequence>
<dbReference type="KEGG" id="ftj:FTUN_6852"/>
<feature type="transmembrane region" description="Helical" evidence="1">
    <location>
        <begin position="151"/>
        <end position="173"/>
    </location>
</feature>
<keyword evidence="1" id="KW-1133">Transmembrane helix</keyword>
<dbReference type="RefSeq" id="WP_227254534.1">
    <property type="nucleotide sequence ID" value="NZ_CP053452.2"/>
</dbReference>
<dbReference type="AlphaFoldDB" id="A0A6M5Z0T4"/>
<dbReference type="InterPro" id="IPR005325">
    <property type="entry name" value="DUF308_memb"/>
</dbReference>
<evidence type="ECO:0000313" key="3">
    <source>
        <dbReference type="Proteomes" id="UP000503447"/>
    </source>
</evidence>
<accession>A0A6M5Z0T4</accession>
<evidence type="ECO:0008006" key="4">
    <source>
        <dbReference type="Google" id="ProtNLM"/>
    </source>
</evidence>
<dbReference type="EMBL" id="CP053452">
    <property type="protein sequence ID" value="QJW99250.1"/>
    <property type="molecule type" value="Genomic_DNA"/>
</dbReference>
<feature type="transmembrane region" description="Helical" evidence="1">
    <location>
        <begin position="124"/>
        <end position="145"/>
    </location>
</feature>
<keyword evidence="3" id="KW-1185">Reference proteome</keyword>
<dbReference type="InterPro" id="IPR052712">
    <property type="entry name" value="Acid_resist_chaperone_HdeD"/>
</dbReference>
<dbReference type="Pfam" id="PF03729">
    <property type="entry name" value="DUF308"/>
    <property type="match status" value="1"/>
</dbReference>
<evidence type="ECO:0000256" key="1">
    <source>
        <dbReference type="SAM" id="Phobius"/>
    </source>
</evidence>
<feature type="transmembrane region" description="Helical" evidence="1">
    <location>
        <begin position="12"/>
        <end position="29"/>
    </location>
</feature>
<reference evidence="3" key="1">
    <citation type="submission" date="2020-05" db="EMBL/GenBank/DDBJ databases">
        <title>Frigoriglobus tundricola gen. nov., sp. nov., a psychrotolerant cellulolytic planctomycete of the family Gemmataceae with two divergent copies of 16S rRNA gene.</title>
        <authorList>
            <person name="Kulichevskaya I.S."/>
            <person name="Ivanova A.A."/>
            <person name="Naumoff D.G."/>
            <person name="Beletsky A.V."/>
            <person name="Rijpstra W.I.C."/>
            <person name="Sinninghe Damste J.S."/>
            <person name="Mardanov A.V."/>
            <person name="Ravin N.V."/>
            <person name="Dedysh S.N."/>
        </authorList>
    </citation>
    <scope>NUCLEOTIDE SEQUENCE [LARGE SCALE GENOMIC DNA]</scope>
    <source>
        <strain evidence="3">PL17</strain>
    </source>
</reference>